<dbReference type="Gene3D" id="2.120.10.80">
    <property type="entry name" value="Kelch-type beta propeller"/>
    <property type="match status" value="1"/>
</dbReference>
<proteinExistence type="predicted"/>
<dbReference type="AlphaFoldDB" id="A0A2G9U812"/>
<reference evidence="2 3" key="1">
    <citation type="submission" date="2015-09" db="EMBL/GenBank/DDBJ databases">
        <title>Draft genome of the parasitic nematode Teladorsagia circumcincta isolate WARC Sus (inbred).</title>
        <authorList>
            <person name="Mitreva M."/>
        </authorList>
    </citation>
    <scope>NUCLEOTIDE SEQUENCE [LARGE SCALE GENOMIC DNA]</scope>
    <source>
        <strain evidence="2 3">S</strain>
    </source>
</reference>
<dbReference type="PRINTS" id="PR00501">
    <property type="entry name" value="KELCHREPEAT"/>
</dbReference>
<keyword evidence="1" id="KW-0880">Kelch repeat</keyword>
<protein>
    <submittedName>
        <fullName evidence="2">Kelch repeat protein</fullName>
    </submittedName>
</protein>
<dbReference type="Pfam" id="PF01344">
    <property type="entry name" value="Kelch_1"/>
    <property type="match status" value="3"/>
</dbReference>
<dbReference type="SUPFAM" id="SSF117281">
    <property type="entry name" value="Kelch motif"/>
    <property type="match status" value="1"/>
</dbReference>
<evidence type="ECO:0000256" key="1">
    <source>
        <dbReference type="ARBA" id="ARBA00022441"/>
    </source>
</evidence>
<dbReference type="SMART" id="SM00612">
    <property type="entry name" value="Kelch"/>
    <property type="match status" value="3"/>
</dbReference>
<accession>A0A2G9U812</accession>
<evidence type="ECO:0000313" key="3">
    <source>
        <dbReference type="Proteomes" id="UP000230423"/>
    </source>
</evidence>
<organism evidence="2 3">
    <name type="scientific">Teladorsagia circumcincta</name>
    <name type="common">Brown stomach worm</name>
    <name type="synonym">Ostertagia circumcincta</name>
    <dbReference type="NCBI Taxonomy" id="45464"/>
    <lineage>
        <taxon>Eukaryota</taxon>
        <taxon>Metazoa</taxon>
        <taxon>Ecdysozoa</taxon>
        <taxon>Nematoda</taxon>
        <taxon>Chromadorea</taxon>
        <taxon>Rhabditida</taxon>
        <taxon>Rhabditina</taxon>
        <taxon>Rhabditomorpha</taxon>
        <taxon>Strongyloidea</taxon>
        <taxon>Trichostrongylidae</taxon>
        <taxon>Teladorsagia</taxon>
    </lineage>
</organism>
<dbReference type="PANTHER" id="PTHR45632:SF13">
    <property type="entry name" value="KELCH-LIKE PROTEIN 26"/>
    <property type="match status" value="1"/>
</dbReference>
<dbReference type="OrthoDB" id="5858279at2759"/>
<dbReference type="PANTHER" id="PTHR45632">
    <property type="entry name" value="LD33804P"/>
    <property type="match status" value="1"/>
</dbReference>
<dbReference type="EMBL" id="KZ348355">
    <property type="protein sequence ID" value="PIO66315.1"/>
    <property type="molecule type" value="Genomic_DNA"/>
</dbReference>
<dbReference type="Proteomes" id="UP000230423">
    <property type="component" value="Unassembled WGS sequence"/>
</dbReference>
<gene>
    <name evidence="2" type="ORF">TELCIR_11978</name>
</gene>
<keyword evidence="3" id="KW-1185">Reference proteome</keyword>
<dbReference type="InterPro" id="IPR015915">
    <property type="entry name" value="Kelch-typ_b-propeller"/>
</dbReference>
<sequence length="248" mass="26979">MAGDLVYAIGGFNGTARIRSVEIYDPRRDLWLIGPPMEARRSTLGVAVLDGTIVAVGGFDGSTGLCSAEMLDPRQGQWMALPSMTTRRSSVGVAAMNGIVYAVGGYDGQSRQCLNTVELYDSRANRWRSGESLLEVRSGAGVAIFRDRVITAGGHDGPLVRSSVEMLGDDGWMFLPEMGLGMERLFFNHLIMYSDQKLLTIVLNTSPQDEVFERSGTWMMSRVATSLIADIETLCGFGAFKSRPFVCG</sequence>
<name>A0A2G9U812_TELCI</name>
<evidence type="ECO:0000313" key="2">
    <source>
        <dbReference type="EMBL" id="PIO66315.1"/>
    </source>
</evidence>
<dbReference type="InterPro" id="IPR006652">
    <property type="entry name" value="Kelch_1"/>
</dbReference>